<dbReference type="GO" id="GO:0016020">
    <property type="term" value="C:membrane"/>
    <property type="evidence" value="ECO:0007669"/>
    <property type="project" value="InterPro"/>
</dbReference>
<dbReference type="GO" id="GO:0000127">
    <property type="term" value="C:transcription factor TFIIIC complex"/>
    <property type="evidence" value="ECO:0007669"/>
    <property type="project" value="TreeGrafter"/>
</dbReference>
<dbReference type="GO" id="GO:0012505">
    <property type="term" value="C:endomembrane system"/>
    <property type="evidence" value="ECO:0007669"/>
    <property type="project" value="UniProtKB-SubCell"/>
</dbReference>
<dbReference type="GO" id="GO:0009678">
    <property type="term" value="F:diphosphate hydrolysis-driven proton transmembrane transporter activity"/>
    <property type="evidence" value="ECO:0007669"/>
    <property type="project" value="UniProtKB-EC"/>
</dbReference>
<keyword evidence="8" id="KW-0406">Ion transport</keyword>
<evidence type="ECO:0000256" key="6">
    <source>
        <dbReference type="ARBA" id="ARBA00022967"/>
    </source>
</evidence>
<keyword evidence="9" id="KW-0472">Membrane</keyword>
<sequence length="424" mass="45909">MLLPVTIGLTNLAGNKGDTDREGAKPSSTDDPLFVLLVKPCYGKPVLAEASRRDFPYFGGISCEPCAYTKTTLEARKRTSKAFIIALWSGAVRGSPLAANGRLVFYIAIHPLTLYHDVNQRSLLKLTTAYGFGWSSMASIDRVGGGIYPQTAAVGMANVGKFIKPILKDHLRHSVVIADNVGDNVGCIVSTCRSYAIPSGAALIVTEIPSIGVSYTLINPLLNCIPAQRIGAMGAIGVLNEVVRLAPNLPDPYHTLGLVYNAFGNKKTGIGCYMTAAFFSPKDSSLWKSLVTWSIEQGNIDQAWYCLSKAINADPTDITLRYHCASRYMEIGNYEKAGSPLKLPFESNDVTSKIIGSISPLEMSTICWACWMMSRSSRILNPFEEKENVCLPDVNHLVLSAAVSCVEIGSDFDVWNSNVFGLGC</sequence>
<keyword evidence="4" id="KW-0812">Transmembrane</keyword>
<protein>
    <recommendedName>
        <fullName evidence="2">H(+)-exporting diphosphatase</fullName>
        <ecNumber evidence="2">7.1.3.1</ecNumber>
    </recommendedName>
</protein>
<keyword evidence="6" id="KW-1278">Translocase</keyword>
<evidence type="ECO:0000313" key="11">
    <source>
        <dbReference type="Proteomes" id="UP001279734"/>
    </source>
</evidence>
<comment type="subcellular location">
    <subcellularLocation>
        <location evidence="1">Endomembrane system</location>
        <topology evidence="1">Multi-pass membrane protein</topology>
    </subcellularLocation>
</comment>
<gene>
    <name evidence="10" type="ORF">Nepgr_014308</name>
</gene>
<evidence type="ECO:0000256" key="8">
    <source>
        <dbReference type="ARBA" id="ARBA00023065"/>
    </source>
</evidence>
<dbReference type="GO" id="GO:0004427">
    <property type="term" value="F:inorganic diphosphate phosphatase activity"/>
    <property type="evidence" value="ECO:0007669"/>
    <property type="project" value="InterPro"/>
</dbReference>
<dbReference type="GO" id="GO:0006383">
    <property type="term" value="P:transcription by RNA polymerase III"/>
    <property type="evidence" value="ECO:0007669"/>
    <property type="project" value="InterPro"/>
</dbReference>
<organism evidence="10 11">
    <name type="scientific">Nepenthes gracilis</name>
    <name type="common">Slender pitcher plant</name>
    <dbReference type="NCBI Taxonomy" id="150966"/>
    <lineage>
        <taxon>Eukaryota</taxon>
        <taxon>Viridiplantae</taxon>
        <taxon>Streptophyta</taxon>
        <taxon>Embryophyta</taxon>
        <taxon>Tracheophyta</taxon>
        <taxon>Spermatophyta</taxon>
        <taxon>Magnoliopsida</taxon>
        <taxon>eudicotyledons</taxon>
        <taxon>Gunneridae</taxon>
        <taxon>Pentapetalae</taxon>
        <taxon>Caryophyllales</taxon>
        <taxon>Nepenthaceae</taxon>
        <taxon>Nepenthes</taxon>
    </lineage>
</organism>
<dbReference type="EC" id="7.1.3.1" evidence="2"/>
<name>A0AAD3SL00_NEPGR</name>
<keyword evidence="5" id="KW-0460">Magnesium</keyword>
<evidence type="ECO:0000256" key="4">
    <source>
        <dbReference type="ARBA" id="ARBA00022692"/>
    </source>
</evidence>
<keyword evidence="3" id="KW-0813">Transport</keyword>
<keyword evidence="11" id="KW-1185">Reference proteome</keyword>
<dbReference type="AlphaFoldDB" id="A0AAD3SL00"/>
<dbReference type="PANTHER" id="PTHR23082:SF0">
    <property type="entry name" value="GENERAL TRANSCRIPTION FACTOR 3C POLYPEPTIDE 3"/>
    <property type="match status" value="1"/>
</dbReference>
<evidence type="ECO:0000256" key="7">
    <source>
        <dbReference type="ARBA" id="ARBA00022989"/>
    </source>
</evidence>
<dbReference type="SUPFAM" id="SSF48452">
    <property type="entry name" value="TPR-like"/>
    <property type="match status" value="1"/>
</dbReference>
<proteinExistence type="predicted"/>
<evidence type="ECO:0000256" key="1">
    <source>
        <dbReference type="ARBA" id="ARBA00004127"/>
    </source>
</evidence>
<reference evidence="10" key="1">
    <citation type="submission" date="2023-05" db="EMBL/GenBank/DDBJ databases">
        <title>Nepenthes gracilis genome sequencing.</title>
        <authorList>
            <person name="Fukushima K."/>
        </authorList>
    </citation>
    <scope>NUCLEOTIDE SEQUENCE</scope>
    <source>
        <strain evidence="10">SING2019-196</strain>
    </source>
</reference>
<evidence type="ECO:0000313" key="10">
    <source>
        <dbReference type="EMBL" id="GMH12467.1"/>
    </source>
</evidence>
<comment type="caution">
    <text evidence="10">The sequence shown here is derived from an EMBL/GenBank/DDBJ whole genome shotgun (WGS) entry which is preliminary data.</text>
</comment>
<dbReference type="Proteomes" id="UP001279734">
    <property type="component" value="Unassembled WGS sequence"/>
</dbReference>
<dbReference type="Gene3D" id="1.25.40.10">
    <property type="entry name" value="Tetratricopeptide repeat domain"/>
    <property type="match status" value="1"/>
</dbReference>
<dbReference type="InterPro" id="IPR004131">
    <property type="entry name" value="PPase-energised_H-pump"/>
</dbReference>
<accession>A0AAD3SL00</accession>
<evidence type="ECO:0000256" key="3">
    <source>
        <dbReference type="ARBA" id="ARBA00022448"/>
    </source>
</evidence>
<evidence type="ECO:0000256" key="9">
    <source>
        <dbReference type="ARBA" id="ARBA00023136"/>
    </source>
</evidence>
<evidence type="ECO:0000256" key="5">
    <source>
        <dbReference type="ARBA" id="ARBA00022842"/>
    </source>
</evidence>
<evidence type="ECO:0000256" key="2">
    <source>
        <dbReference type="ARBA" id="ARBA00013242"/>
    </source>
</evidence>
<dbReference type="EMBL" id="BSYO01000012">
    <property type="protein sequence ID" value="GMH12467.1"/>
    <property type="molecule type" value="Genomic_DNA"/>
</dbReference>
<dbReference type="InterPro" id="IPR039340">
    <property type="entry name" value="Tfc4/TFIIIC-102/Sfc4"/>
</dbReference>
<keyword evidence="7" id="KW-1133">Transmembrane helix</keyword>
<dbReference type="PANTHER" id="PTHR23082">
    <property type="entry name" value="TRANSCRIPTION INITIATION FACTOR IIIC TFIIIC , POLYPEPTIDE 3-RELATED"/>
    <property type="match status" value="1"/>
</dbReference>
<dbReference type="Pfam" id="PF03030">
    <property type="entry name" value="H_PPase"/>
    <property type="match status" value="1"/>
</dbReference>
<dbReference type="InterPro" id="IPR011990">
    <property type="entry name" value="TPR-like_helical_dom_sf"/>
</dbReference>